<dbReference type="Pfam" id="PF01048">
    <property type="entry name" value="PNP_UDP_1"/>
    <property type="match status" value="1"/>
</dbReference>
<evidence type="ECO:0000256" key="6">
    <source>
        <dbReference type="ARBA" id="ARBA00048447"/>
    </source>
</evidence>
<dbReference type="InterPro" id="IPR000845">
    <property type="entry name" value="Nucleoside_phosphorylase_d"/>
</dbReference>
<dbReference type="PANTHER" id="PTHR43691">
    <property type="entry name" value="URIDINE PHOSPHORYLASE"/>
    <property type="match status" value="1"/>
</dbReference>
<dbReference type="GO" id="GO:0005829">
    <property type="term" value="C:cytosol"/>
    <property type="evidence" value="ECO:0007669"/>
    <property type="project" value="TreeGrafter"/>
</dbReference>
<gene>
    <name evidence="8" type="primary">deoD</name>
    <name evidence="8" type="ORF">FYJ24_08780</name>
</gene>
<dbReference type="InterPro" id="IPR018016">
    <property type="entry name" value="Nucleoside_phosphorylase_CS"/>
</dbReference>
<sequence length="235" mass="24803">MPTAHINAESTDFAPAVLMPGDPKRAQRIAEQLLDSPKKVTDVRGMLGFTGTYQGQPLSVMGSGMGQPSIGIYANELYKFFGVQRIIRVGTCGGISADVHVGDIVLAAGAHTDSNFNQARIPGIYFSAIASANLLIAAAAAHTNETPLHIGTIVSRDHFYASTPGQNEGLADYGVLGVEMETAALYGIAAQYHTEALTVLTVSDHLFDDTYEMTASERESTFQGALKLAVAAALV</sequence>
<feature type="domain" description="Nucleoside phosphorylase" evidence="7">
    <location>
        <begin position="16"/>
        <end position="227"/>
    </location>
</feature>
<dbReference type="SUPFAM" id="SSF53167">
    <property type="entry name" value="Purine and uridine phosphorylases"/>
    <property type="match status" value="1"/>
</dbReference>
<dbReference type="InterPro" id="IPR035994">
    <property type="entry name" value="Nucleoside_phosphorylase_sf"/>
</dbReference>
<evidence type="ECO:0000256" key="2">
    <source>
        <dbReference type="ARBA" id="ARBA00011888"/>
    </source>
</evidence>
<evidence type="ECO:0000313" key="8">
    <source>
        <dbReference type="EMBL" id="MSS84856.1"/>
    </source>
</evidence>
<dbReference type="EC" id="2.4.2.3" evidence="2"/>
<dbReference type="CDD" id="cd09006">
    <property type="entry name" value="PNP_EcPNPI-like"/>
    <property type="match status" value="1"/>
</dbReference>
<protein>
    <recommendedName>
        <fullName evidence="3">Uridine phosphorylase</fullName>
        <ecNumber evidence="2">2.4.2.3</ecNumber>
    </recommendedName>
</protein>
<organism evidence="8 9">
    <name type="scientific">Scrofimicrobium canadense</name>
    <dbReference type="NCBI Taxonomy" id="2652290"/>
    <lineage>
        <taxon>Bacteria</taxon>
        <taxon>Bacillati</taxon>
        <taxon>Actinomycetota</taxon>
        <taxon>Actinomycetes</taxon>
        <taxon>Actinomycetales</taxon>
        <taxon>Actinomycetaceae</taxon>
        <taxon>Scrofimicrobium</taxon>
    </lineage>
</organism>
<comment type="similarity">
    <text evidence="1">Belongs to the PNP/UDP phosphorylase family.</text>
</comment>
<dbReference type="NCBIfam" id="NF004489">
    <property type="entry name" value="PRK05819.1"/>
    <property type="match status" value="1"/>
</dbReference>
<evidence type="ECO:0000313" key="9">
    <source>
        <dbReference type="Proteomes" id="UP000470875"/>
    </source>
</evidence>
<dbReference type="InterPro" id="IPR004402">
    <property type="entry name" value="DeoD-type"/>
</dbReference>
<proteinExistence type="inferred from homology"/>
<comment type="catalytic activity">
    <reaction evidence="6">
        <text>uridine + phosphate = alpha-D-ribose 1-phosphate + uracil</text>
        <dbReference type="Rhea" id="RHEA:24388"/>
        <dbReference type="ChEBI" id="CHEBI:16704"/>
        <dbReference type="ChEBI" id="CHEBI:17568"/>
        <dbReference type="ChEBI" id="CHEBI:43474"/>
        <dbReference type="ChEBI" id="CHEBI:57720"/>
        <dbReference type="EC" id="2.4.2.3"/>
    </reaction>
</comment>
<dbReference type="Gene3D" id="3.40.50.1580">
    <property type="entry name" value="Nucleoside phosphorylase domain"/>
    <property type="match status" value="1"/>
</dbReference>
<dbReference type="GO" id="GO:0004731">
    <property type="term" value="F:purine-nucleoside phosphorylase activity"/>
    <property type="evidence" value="ECO:0007669"/>
    <property type="project" value="InterPro"/>
</dbReference>
<dbReference type="Proteomes" id="UP000470875">
    <property type="component" value="Unassembled WGS sequence"/>
</dbReference>
<keyword evidence="5 8" id="KW-0808">Transferase</keyword>
<evidence type="ECO:0000256" key="3">
    <source>
        <dbReference type="ARBA" id="ARBA00021980"/>
    </source>
</evidence>
<dbReference type="GO" id="GO:0004850">
    <property type="term" value="F:uridine phosphorylase activity"/>
    <property type="evidence" value="ECO:0007669"/>
    <property type="project" value="UniProtKB-EC"/>
</dbReference>
<accession>A0A6N7W9C0</accession>
<name>A0A6N7W9C0_9ACTO</name>
<comment type="caution">
    <text evidence="8">The sequence shown here is derived from an EMBL/GenBank/DDBJ whole genome shotgun (WGS) entry which is preliminary data.</text>
</comment>
<evidence type="ECO:0000256" key="4">
    <source>
        <dbReference type="ARBA" id="ARBA00022676"/>
    </source>
</evidence>
<dbReference type="AlphaFoldDB" id="A0A6N7W9C0"/>
<dbReference type="PANTHER" id="PTHR43691:SF11">
    <property type="entry name" value="FI09636P-RELATED"/>
    <property type="match status" value="1"/>
</dbReference>
<keyword evidence="9" id="KW-1185">Reference proteome</keyword>
<dbReference type="GO" id="GO:0006152">
    <property type="term" value="P:purine nucleoside catabolic process"/>
    <property type="evidence" value="ECO:0007669"/>
    <property type="project" value="TreeGrafter"/>
</dbReference>
<evidence type="ECO:0000256" key="1">
    <source>
        <dbReference type="ARBA" id="ARBA00010456"/>
    </source>
</evidence>
<dbReference type="EMBL" id="VULO01000010">
    <property type="protein sequence ID" value="MSS84856.1"/>
    <property type="molecule type" value="Genomic_DNA"/>
</dbReference>
<dbReference type="NCBIfam" id="TIGR00107">
    <property type="entry name" value="deoD"/>
    <property type="match status" value="1"/>
</dbReference>
<keyword evidence="4 8" id="KW-0328">Glycosyltransferase</keyword>
<dbReference type="PROSITE" id="PS01232">
    <property type="entry name" value="PNP_UDP_1"/>
    <property type="match status" value="1"/>
</dbReference>
<dbReference type="RefSeq" id="WP_154545584.1">
    <property type="nucleotide sequence ID" value="NZ_VULO01000010.1"/>
</dbReference>
<evidence type="ECO:0000256" key="5">
    <source>
        <dbReference type="ARBA" id="ARBA00022679"/>
    </source>
</evidence>
<evidence type="ECO:0000259" key="7">
    <source>
        <dbReference type="Pfam" id="PF01048"/>
    </source>
</evidence>
<reference evidence="8 9" key="1">
    <citation type="submission" date="2019-08" db="EMBL/GenBank/DDBJ databases">
        <title>In-depth cultivation of the pig gut microbiome towards novel bacterial diversity and tailored functional studies.</title>
        <authorList>
            <person name="Wylensek D."/>
            <person name="Hitch T.C.A."/>
            <person name="Clavel T."/>
        </authorList>
    </citation>
    <scope>NUCLEOTIDE SEQUENCE [LARGE SCALE GENOMIC DNA]</scope>
    <source>
        <strain evidence="8 9">WB03_NA08</strain>
    </source>
</reference>